<feature type="transmembrane region" description="Helical" evidence="1">
    <location>
        <begin position="151"/>
        <end position="174"/>
    </location>
</feature>
<feature type="transmembrane region" description="Helical" evidence="1">
    <location>
        <begin position="70"/>
        <end position="95"/>
    </location>
</feature>
<dbReference type="OrthoDB" id="86095at2157"/>
<feature type="transmembrane region" description="Helical" evidence="1">
    <location>
        <begin position="403"/>
        <end position="428"/>
    </location>
</feature>
<proteinExistence type="predicted"/>
<evidence type="ECO:0000256" key="1">
    <source>
        <dbReference type="SAM" id="Phobius"/>
    </source>
</evidence>
<feature type="transmembrane region" description="Helical" evidence="1">
    <location>
        <begin position="242"/>
        <end position="264"/>
    </location>
</feature>
<keyword evidence="3" id="KW-1185">Reference proteome</keyword>
<dbReference type="KEGG" id="tsl:A3L11_01140"/>
<feature type="transmembrane region" description="Helical" evidence="1">
    <location>
        <begin position="375"/>
        <end position="397"/>
    </location>
</feature>
<feature type="transmembrane region" description="Helical" evidence="1">
    <location>
        <begin position="43"/>
        <end position="64"/>
    </location>
</feature>
<evidence type="ECO:0000313" key="2">
    <source>
        <dbReference type="EMBL" id="ASJ07900.1"/>
    </source>
</evidence>
<accession>A0A2Z2MVJ5</accession>
<dbReference type="AlphaFoldDB" id="A0A2Z2MVJ5"/>
<keyword evidence="1" id="KW-1133">Transmembrane helix</keyword>
<organism evidence="2 3">
    <name type="scientific">Thermococcus siculi</name>
    <dbReference type="NCBI Taxonomy" id="72803"/>
    <lineage>
        <taxon>Archaea</taxon>
        <taxon>Methanobacteriati</taxon>
        <taxon>Methanobacteriota</taxon>
        <taxon>Thermococci</taxon>
        <taxon>Thermococcales</taxon>
        <taxon>Thermococcaceae</taxon>
        <taxon>Thermococcus</taxon>
    </lineage>
</organism>
<keyword evidence="1" id="KW-0472">Membrane</keyword>
<dbReference type="Pfam" id="PF09847">
    <property type="entry name" value="12TM_1"/>
    <property type="match status" value="1"/>
</dbReference>
<dbReference type="GeneID" id="33316801"/>
<dbReference type="InterPro" id="IPR054100">
    <property type="entry name" value="12TM_1_arc"/>
</dbReference>
<evidence type="ECO:0000313" key="3">
    <source>
        <dbReference type="Proteomes" id="UP000250125"/>
    </source>
</evidence>
<dbReference type="PIRSF" id="PIRSF018875">
    <property type="entry name" value="UCP018875_ABC_perm"/>
    <property type="match status" value="1"/>
</dbReference>
<feature type="transmembrane region" description="Helical" evidence="1">
    <location>
        <begin position="186"/>
        <end position="206"/>
    </location>
</feature>
<protein>
    <submittedName>
        <fullName evidence="2">Uncharacterized protein</fullName>
    </submittedName>
</protein>
<gene>
    <name evidence="2" type="ORF">A3L11_01140</name>
</gene>
<dbReference type="RefSeq" id="WP_088855146.1">
    <property type="nucleotide sequence ID" value="NZ_CP015103.1"/>
</dbReference>
<feature type="transmembrane region" description="Helical" evidence="1">
    <location>
        <begin position="333"/>
        <end position="354"/>
    </location>
</feature>
<name>A0A2Z2MVJ5_9EURY</name>
<dbReference type="InterPro" id="IPR018646">
    <property type="entry name" value="12TM_1"/>
</dbReference>
<feature type="transmembrane region" description="Helical" evidence="1">
    <location>
        <begin position="305"/>
        <end position="327"/>
    </location>
</feature>
<feature type="transmembrane region" description="Helical" evidence="1">
    <location>
        <begin position="468"/>
        <end position="485"/>
    </location>
</feature>
<dbReference type="EMBL" id="CP015103">
    <property type="protein sequence ID" value="ASJ07900.1"/>
    <property type="molecule type" value="Genomic_DNA"/>
</dbReference>
<keyword evidence="1" id="KW-0812">Transmembrane</keyword>
<sequence>MEIVKILYRELHYRRLKNNPQIAADPKKFEEQLRKTGDIKRGIAFQSVAFLFFGFMMAGAILSAESDTRAVVLLATYALLPFVMALYTTTVNASYATSMGIFEPLKPLPIRTGAKYLSLLLAIDNVPAVIALLPASLAMTYRAPLPGLVSFLWVLVGAFIGHVLGLVIFTFFGSTSVGGRLSKLRTMARIIGVLLFISMFYALNYVQRYVNEHYEEILPFFSRYSLAYPFSIASILEPLKSFLLILGYLAVFVPLYIFVLRGLWGRMEEGTRVSHVRRVDFTARTHHPVVAIALKDLRIVLRKSSLLVGLIFPLFIILPSAINILVSGSVREWAVVSVLLMISWMASVGIDTVLKIDGREFEFLRSLPITLGQFLRAKLLVMNVVPVTAGAVLVLLTAYSNAWLIKLLPAALILPFLTSSIALAFFYAGEKELSVPETNFGHVLVLIIINGIALGAVAFIWYFLGYPYALALTGAGVAVILRILSR</sequence>
<reference evidence="2 3" key="1">
    <citation type="submission" date="2016-04" db="EMBL/GenBank/DDBJ databases">
        <title>Complete genome sequence of Thermococcus siculi type strain RG-20.</title>
        <authorList>
            <person name="Oger P.M."/>
        </authorList>
    </citation>
    <scope>NUCLEOTIDE SEQUENCE [LARGE SCALE GENOMIC DNA]</scope>
    <source>
        <strain evidence="2 3">RG-20</strain>
    </source>
</reference>
<feature type="transmembrane region" description="Helical" evidence="1">
    <location>
        <begin position="116"/>
        <end position="139"/>
    </location>
</feature>
<dbReference type="Proteomes" id="UP000250125">
    <property type="component" value="Chromosome"/>
</dbReference>
<feature type="transmembrane region" description="Helical" evidence="1">
    <location>
        <begin position="440"/>
        <end position="462"/>
    </location>
</feature>